<accession>A0A833RSS1</accession>
<reference evidence="2" key="1">
    <citation type="submission" date="2020-04" db="EMBL/GenBank/DDBJ databases">
        <title>Hybrid Assembly of Korean Phytophthora infestans isolates.</title>
        <authorList>
            <person name="Prokchorchik M."/>
            <person name="Lee Y."/>
            <person name="Seo J."/>
            <person name="Cho J.-H."/>
            <person name="Park Y.-E."/>
            <person name="Jang D.-C."/>
            <person name="Im J.-S."/>
            <person name="Choi J.-G."/>
            <person name="Park H.-J."/>
            <person name="Lee G.-B."/>
            <person name="Lee Y.-G."/>
            <person name="Hong S.-Y."/>
            <person name="Cho K."/>
            <person name="Sohn K.H."/>
        </authorList>
    </citation>
    <scope>NUCLEOTIDE SEQUENCE</scope>
    <source>
        <strain evidence="2">KR_1_A1</strain>
    </source>
</reference>
<comment type="caution">
    <text evidence="2">The sequence shown here is derived from an EMBL/GenBank/DDBJ whole genome shotgun (WGS) entry which is preliminary data.</text>
</comment>
<feature type="compositionally biased region" description="Basic and acidic residues" evidence="1">
    <location>
        <begin position="49"/>
        <end position="59"/>
    </location>
</feature>
<dbReference type="Proteomes" id="UP000602510">
    <property type="component" value="Unassembled WGS sequence"/>
</dbReference>
<proteinExistence type="predicted"/>
<evidence type="ECO:0000313" key="3">
    <source>
        <dbReference type="Proteomes" id="UP000602510"/>
    </source>
</evidence>
<feature type="region of interest" description="Disordered" evidence="1">
    <location>
        <begin position="49"/>
        <end position="71"/>
    </location>
</feature>
<organism evidence="2 3">
    <name type="scientific">Phytophthora infestans</name>
    <name type="common">Potato late blight agent</name>
    <name type="synonym">Botrytis infestans</name>
    <dbReference type="NCBI Taxonomy" id="4787"/>
    <lineage>
        <taxon>Eukaryota</taxon>
        <taxon>Sar</taxon>
        <taxon>Stramenopiles</taxon>
        <taxon>Oomycota</taxon>
        <taxon>Peronosporomycetes</taxon>
        <taxon>Peronosporales</taxon>
        <taxon>Peronosporaceae</taxon>
        <taxon>Phytophthora</taxon>
    </lineage>
</organism>
<keyword evidence="3" id="KW-1185">Reference proteome</keyword>
<name>A0A833RSS1_PHYIN</name>
<gene>
    <name evidence="2" type="ORF">GN244_ATG15919</name>
</gene>
<evidence type="ECO:0000313" key="2">
    <source>
        <dbReference type="EMBL" id="KAF4032232.1"/>
    </source>
</evidence>
<protein>
    <submittedName>
        <fullName evidence="2">Uncharacterized protein</fullName>
    </submittedName>
</protein>
<evidence type="ECO:0000256" key="1">
    <source>
        <dbReference type="SAM" id="MobiDB-lite"/>
    </source>
</evidence>
<sequence>MTAPVRDGSLAPYQQRGPLIRFYNALAKTPRMLCKSPAAEPLAKDLAVDAKSADEDGKGQRLIRPNRASSR</sequence>
<dbReference type="EMBL" id="WSZM01000504">
    <property type="protein sequence ID" value="KAF4032232.1"/>
    <property type="molecule type" value="Genomic_DNA"/>
</dbReference>
<dbReference type="AlphaFoldDB" id="A0A833RSS1"/>